<proteinExistence type="predicted"/>
<name>A0A2W4C3D0_9HYPH</name>
<evidence type="ECO:0000256" key="1">
    <source>
        <dbReference type="SAM" id="Phobius"/>
    </source>
</evidence>
<dbReference type="Pfam" id="PF07439">
    <property type="entry name" value="DUF1515"/>
    <property type="match status" value="1"/>
</dbReference>
<protein>
    <recommendedName>
        <fullName evidence="4">DUF1515 domain-containing protein</fullName>
    </recommendedName>
</protein>
<dbReference type="InterPro" id="IPR010889">
    <property type="entry name" value="DUF1515"/>
</dbReference>
<dbReference type="RefSeq" id="WP_111164230.1">
    <property type="nucleotide sequence ID" value="NZ_PCDP01000082.1"/>
</dbReference>
<reference evidence="2 3" key="1">
    <citation type="journal article" date="2018" name="Sci. Rep.">
        <title>Rhizobium tumorigenes sp. nov., a novel plant tumorigenic bacterium isolated from cane gall tumors on thornless blackberry.</title>
        <authorList>
            <person name="Kuzmanovi N."/>
            <person name="Smalla K."/>
            <person name="Gronow S."/>
            <person name="PuBawska J."/>
        </authorList>
    </citation>
    <scope>NUCLEOTIDE SEQUENCE [LARGE SCALE GENOMIC DNA]</scope>
    <source>
        <strain evidence="2 3">CCBAU 85046</strain>
    </source>
</reference>
<keyword evidence="1" id="KW-0472">Membrane</keyword>
<evidence type="ECO:0008006" key="4">
    <source>
        <dbReference type="Google" id="ProtNLM"/>
    </source>
</evidence>
<dbReference type="Proteomes" id="UP000248925">
    <property type="component" value="Unassembled WGS sequence"/>
</dbReference>
<keyword evidence="3" id="KW-1185">Reference proteome</keyword>
<dbReference type="AlphaFoldDB" id="A0A2W4C3D0"/>
<keyword evidence="1" id="KW-1133">Transmembrane helix</keyword>
<evidence type="ECO:0000313" key="3">
    <source>
        <dbReference type="Proteomes" id="UP000248925"/>
    </source>
</evidence>
<organism evidence="2 3">
    <name type="scientific">Rhizobium tubonense</name>
    <dbReference type="NCBI Taxonomy" id="484088"/>
    <lineage>
        <taxon>Bacteria</taxon>
        <taxon>Pseudomonadati</taxon>
        <taxon>Pseudomonadota</taxon>
        <taxon>Alphaproteobacteria</taxon>
        <taxon>Hyphomicrobiales</taxon>
        <taxon>Rhizobiaceae</taxon>
        <taxon>Rhizobium/Agrobacterium group</taxon>
        <taxon>Rhizobium</taxon>
    </lineage>
</organism>
<accession>A0A2W4C3D0</accession>
<feature type="transmembrane region" description="Helical" evidence="1">
    <location>
        <begin position="85"/>
        <end position="106"/>
    </location>
</feature>
<comment type="caution">
    <text evidence="2">The sequence shown here is derived from an EMBL/GenBank/DDBJ whole genome shotgun (WGS) entry which is preliminary data.</text>
</comment>
<keyword evidence="1" id="KW-0812">Transmembrane</keyword>
<gene>
    <name evidence="2" type="ORF">CPY51_31055</name>
</gene>
<evidence type="ECO:0000313" key="2">
    <source>
        <dbReference type="EMBL" id="PZM07571.1"/>
    </source>
</evidence>
<sequence>MTPGEFSPSVHQQLGELIAGMRNLTESVRRSEDKSDLSRAQMHGRMDAMIDRIGKVEATVTGVQEDITEMKPVVDEVTAWRNKGIGGLFIIGIGASAITFIITLILTQSYNQILGWFSKG</sequence>
<dbReference type="OrthoDB" id="8368387at2"/>
<dbReference type="EMBL" id="PCDP01000082">
    <property type="protein sequence ID" value="PZM07571.1"/>
    <property type="molecule type" value="Genomic_DNA"/>
</dbReference>